<evidence type="ECO:0000313" key="1">
    <source>
        <dbReference type="EMBL" id="PRY72989.1"/>
    </source>
</evidence>
<keyword evidence="2" id="KW-1185">Reference proteome</keyword>
<comment type="caution">
    <text evidence="1">The sequence shown here is derived from an EMBL/GenBank/DDBJ whole genome shotgun (WGS) entry which is preliminary data.</text>
</comment>
<gene>
    <name evidence="1" type="ORF">BCL64_10268</name>
</gene>
<dbReference type="Proteomes" id="UP000239896">
    <property type="component" value="Unassembled WGS sequence"/>
</dbReference>
<proteinExistence type="predicted"/>
<dbReference type="AlphaFoldDB" id="A0A2T0VR28"/>
<dbReference type="EMBL" id="PVTM01000002">
    <property type="protein sequence ID" value="PRY72989.1"/>
    <property type="molecule type" value="Genomic_DNA"/>
</dbReference>
<protein>
    <submittedName>
        <fullName evidence="1">Uncharacterized protein</fullName>
    </submittedName>
</protein>
<reference evidence="1 2" key="1">
    <citation type="submission" date="2018-03" db="EMBL/GenBank/DDBJ databases">
        <title>Comparative analysis of microorganisms from saline springs in Andes Mountain Range, Colombia.</title>
        <authorList>
            <person name="Rubin E."/>
        </authorList>
    </citation>
    <scope>NUCLEOTIDE SEQUENCE [LARGE SCALE GENOMIC DNA]</scope>
    <source>
        <strain evidence="1 2">USBA 854</strain>
    </source>
</reference>
<accession>A0A2T0VR28</accession>
<sequence length="48" mass="5390">MSDTKAQPSDLVQVTRSRIPTAAGPIKEGDKIKVRPDQLERLKNHHKV</sequence>
<dbReference type="RefSeq" id="WP_181243505.1">
    <property type="nucleotide sequence ID" value="NZ_PVTM01000002.1"/>
</dbReference>
<organism evidence="1 2">
    <name type="scientific">Halomonas ventosae</name>
    <dbReference type="NCBI Taxonomy" id="229007"/>
    <lineage>
        <taxon>Bacteria</taxon>
        <taxon>Pseudomonadati</taxon>
        <taxon>Pseudomonadota</taxon>
        <taxon>Gammaproteobacteria</taxon>
        <taxon>Oceanospirillales</taxon>
        <taxon>Halomonadaceae</taxon>
        <taxon>Halomonas</taxon>
    </lineage>
</organism>
<name>A0A2T0VR28_9GAMM</name>
<evidence type="ECO:0000313" key="2">
    <source>
        <dbReference type="Proteomes" id="UP000239896"/>
    </source>
</evidence>